<dbReference type="STRING" id="927083.DB32_002977"/>
<reference evidence="7 8" key="1">
    <citation type="submission" date="2015-03" db="EMBL/GenBank/DDBJ databases">
        <title>Genome assembly of Sandaracinus amylolyticus DSM 53668.</title>
        <authorList>
            <person name="Sharma G."/>
            <person name="Subramanian S."/>
        </authorList>
    </citation>
    <scope>NUCLEOTIDE SEQUENCE [LARGE SCALE GENOMIC DNA]</scope>
    <source>
        <strain evidence="7 8">DSM 53668</strain>
    </source>
</reference>
<dbReference type="Gene3D" id="3.50.50.100">
    <property type="match status" value="1"/>
</dbReference>
<dbReference type="SUPFAM" id="SSF51905">
    <property type="entry name" value="FAD/NAD(P)-binding domain"/>
    <property type="match status" value="1"/>
</dbReference>
<evidence type="ECO:0000313" key="8">
    <source>
        <dbReference type="Proteomes" id="UP000034883"/>
    </source>
</evidence>
<dbReference type="EMBL" id="CP011125">
    <property type="protein sequence ID" value="AKF05828.1"/>
    <property type="molecule type" value="Genomic_DNA"/>
</dbReference>
<dbReference type="InterPro" id="IPR023753">
    <property type="entry name" value="FAD/NAD-binding_dom"/>
</dbReference>
<keyword evidence="4" id="KW-0274">FAD</keyword>
<protein>
    <submittedName>
        <fullName evidence="7">NADH dehydrogenase</fullName>
    </submittedName>
</protein>
<dbReference type="PRINTS" id="PR00368">
    <property type="entry name" value="FADPNR"/>
</dbReference>
<evidence type="ECO:0000256" key="2">
    <source>
        <dbReference type="ARBA" id="ARBA00005272"/>
    </source>
</evidence>
<proteinExistence type="inferred from homology"/>
<comment type="similarity">
    <text evidence="2">Belongs to the NADH dehydrogenase family.</text>
</comment>
<name>A0A0F6YHE7_9BACT</name>
<dbReference type="AlphaFoldDB" id="A0A0F6YHE7"/>
<dbReference type="GO" id="GO:0019646">
    <property type="term" value="P:aerobic electron transport chain"/>
    <property type="evidence" value="ECO:0007669"/>
    <property type="project" value="TreeGrafter"/>
</dbReference>
<evidence type="ECO:0000259" key="6">
    <source>
        <dbReference type="Pfam" id="PF07992"/>
    </source>
</evidence>
<dbReference type="GO" id="GO:0003955">
    <property type="term" value="F:NAD(P)H dehydrogenase (quinone) activity"/>
    <property type="evidence" value="ECO:0007669"/>
    <property type="project" value="TreeGrafter"/>
</dbReference>
<evidence type="ECO:0000313" key="7">
    <source>
        <dbReference type="EMBL" id="AKF05828.1"/>
    </source>
</evidence>
<evidence type="ECO:0000256" key="1">
    <source>
        <dbReference type="ARBA" id="ARBA00001974"/>
    </source>
</evidence>
<organism evidence="7 8">
    <name type="scientific">Sandaracinus amylolyticus</name>
    <dbReference type="NCBI Taxonomy" id="927083"/>
    <lineage>
        <taxon>Bacteria</taxon>
        <taxon>Pseudomonadati</taxon>
        <taxon>Myxococcota</taxon>
        <taxon>Polyangia</taxon>
        <taxon>Polyangiales</taxon>
        <taxon>Sandaracinaceae</taxon>
        <taxon>Sandaracinus</taxon>
    </lineage>
</organism>
<dbReference type="KEGG" id="samy:DB32_002977"/>
<dbReference type="PANTHER" id="PTHR42913">
    <property type="entry name" value="APOPTOSIS-INDUCING FACTOR 1"/>
    <property type="match status" value="1"/>
</dbReference>
<evidence type="ECO:0000256" key="3">
    <source>
        <dbReference type="ARBA" id="ARBA00022630"/>
    </source>
</evidence>
<dbReference type="Proteomes" id="UP000034883">
    <property type="component" value="Chromosome"/>
</dbReference>
<accession>A0A0F6YHE7</accession>
<comment type="cofactor">
    <cofactor evidence="1">
        <name>FAD</name>
        <dbReference type="ChEBI" id="CHEBI:57692"/>
    </cofactor>
</comment>
<evidence type="ECO:0000256" key="5">
    <source>
        <dbReference type="ARBA" id="ARBA00023002"/>
    </source>
</evidence>
<dbReference type="InterPro" id="IPR051169">
    <property type="entry name" value="NADH-Q_oxidoreductase"/>
</dbReference>
<evidence type="ECO:0000256" key="4">
    <source>
        <dbReference type="ARBA" id="ARBA00022827"/>
    </source>
</evidence>
<keyword evidence="8" id="KW-1185">Reference proteome</keyword>
<sequence length="395" mass="42388">MIVVGGGYAGVMAALRASRRLRHRGEVVLISDRDAMIERVRLHEAASGTVDPARPLATLLRGTRVRIVRGRVESVDRAGHEVTLSSGERMRFDRLIVAIGSRVDASAIPGAAEHAFTLEPDAVAELEVAARDAAQREGHLVVIGGGLTGIEGATELAERHRGLRVTLVTSGEVGPGLHPRAVEHLRRVFARLGVTLREHARVERVEAGAVVIAGERLPFDVCVGAVGFAIPGSLRAWGFPVDARGRARVDAMLRLEGAPDVYVAGDCAAPSGVLGSAVPFGCKSAMPMGVHAAENAVRSLGGEPEHALDWSDATYCISLGRREGLVQLMDPRGTPRTTFLSGRLGAIVKEMICRYTVRSVELERDGWWEFRFPRVRLHALPARDPERLAAPPEAA</sequence>
<dbReference type="InterPro" id="IPR036188">
    <property type="entry name" value="FAD/NAD-bd_sf"/>
</dbReference>
<keyword evidence="5" id="KW-0560">Oxidoreductase</keyword>
<keyword evidence="3" id="KW-0285">Flavoprotein</keyword>
<dbReference type="Pfam" id="PF07992">
    <property type="entry name" value="Pyr_redox_2"/>
    <property type="match status" value="1"/>
</dbReference>
<gene>
    <name evidence="7" type="ORF">DB32_002977</name>
</gene>
<feature type="domain" description="FAD/NAD(P)-binding" evidence="6">
    <location>
        <begin position="2"/>
        <end position="284"/>
    </location>
</feature>
<dbReference type="PANTHER" id="PTHR42913:SF3">
    <property type="entry name" value="64 KDA MITOCHONDRIAL NADH DEHYDROGENASE (EUROFUNG)"/>
    <property type="match status" value="1"/>
</dbReference>